<evidence type="ECO:0000259" key="13">
    <source>
        <dbReference type="PROSITE" id="PS51217"/>
    </source>
</evidence>
<name>A0ABT4D083_9CLOT</name>
<evidence type="ECO:0000313" key="14">
    <source>
        <dbReference type="EMBL" id="MCY6484644.1"/>
    </source>
</evidence>
<dbReference type="PANTHER" id="PTHR11070">
    <property type="entry name" value="UVRD / RECB / PCRA DNA HELICASE FAMILY MEMBER"/>
    <property type="match status" value="1"/>
</dbReference>
<dbReference type="Gene3D" id="1.10.486.10">
    <property type="entry name" value="PCRA, domain 4"/>
    <property type="match status" value="1"/>
</dbReference>
<evidence type="ECO:0000256" key="2">
    <source>
        <dbReference type="ARBA" id="ARBA00022741"/>
    </source>
</evidence>
<keyword evidence="4 11" id="KW-0347">Helicase</keyword>
<sequence length="726" mass="85565">METDAIRTQYYNLRDKIIEKKYEKLNIQQREAVLSNEKNLALIACPGAGKTTTLIRRINYLTTFGPIYKTNYIPENVKLEDIKIMEKYLNSDTIISPRIEYLLKSKVIHPGNIIVMTFTRAAALNMKEKYKGISNSKNIPFFGTFHGLFYKILSRYYKKINIIDHLKAYRLIKGVLSTYLDEVSDEKIKETLNSISFYKTNNITMDKFTATINKDIFVECFRSYEDYKKQNNLFDFDDLQIKCRDIFLNNHKLLNGYQNLFKYILVDEFQDCDEMQIDILKLLNKYNSIFAVGDEDQCIYGFRGSKPECMVNFDEHFNNGKKLFLSINYRCPKSVVYISNNLIKNNKFRNYKNMRSYKENEPKINVMNYANEGRQAEDISLNILKLRELGKYDYCKNAVIYRTNMESRSIIDAFIRKKIPFKLLDKEYNFFNHFICKDILSYLRLSIDSTDKESFLRIINKPFRYISKINIEKVKKNQLKEDCFENLKEVKDIPIFQIKTIENLKKDIQNLNKISLEGAISYILSSLGYHNFLKEYSTKFKLDISELEEIVEEFKSSAREYKTIITLLAHVDEVEEQINNINKDKAKDGIILSTIHGVKGMEFRNVFIINCNEETIPHINNMQDNLEEERRLFYVGLTRAEENLWLCISNEIRGKNKKVSRFIKECNVNLLLKNTYKEGEKVVHNTFGEGEIKFIDEKKVEIKFKDNIIRSFDVLAVYNNGLIKKS</sequence>
<evidence type="ECO:0000256" key="9">
    <source>
        <dbReference type="ARBA" id="ARBA00034808"/>
    </source>
</evidence>
<dbReference type="Pfam" id="PF13361">
    <property type="entry name" value="UvrD_C"/>
    <property type="match status" value="1"/>
</dbReference>
<evidence type="ECO:0000256" key="7">
    <source>
        <dbReference type="ARBA" id="ARBA00023235"/>
    </source>
</evidence>
<dbReference type="PROSITE" id="PS51198">
    <property type="entry name" value="UVRD_HELICASE_ATP_BIND"/>
    <property type="match status" value="1"/>
</dbReference>
<dbReference type="SUPFAM" id="SSF52540">
    <property type="entry name" value="P-loop containing nucleoside triphosphate hydrolases"/>
    <property type="match status" value="1"/>
</dbReference>
<keyword evidence="3 11" id="KW-0378">Hydrolase</keyword>
<dbReference type="RefSeq" id="WP_268040950.1">
    <property type="nucleotide sequence ID" value="NZ_JAPQER010000003.1"/>
</dbReference>
<evidence type="ECO:0000313" key="15">
    <source>
        <dbReference type="Proteomes" id="UP001078443"/>
    </source>
</evidence>
<evidence type="ECO:0000256" key="1">
    <source>
        <dbReference type="ARBA" id="ARBA00009922"/>
    </source>
</evidence>
<dbReference type="InterPro" id="IPR014016">
    <property type="entry name" value="UvrD-like_ATP-bd"/>
</dbReference>
<feature type="binding site" evidence="11">
    <location>
        <begin position="44"/>
        <end position="51"/>
    </location>
    <ligand>
        <name>ATP</name>
        <dbReference type="ChEBI" id="CHEBI:30616"/>
    </ligand>
</feature>
<keyword evidence="15" id="KW-1185">Reference proteome</keyword>
<evidence type="ECO:0000256" key="5">
    <source>
        <dbReference type="ARBA" id="ARBA00022840"/>
    </source>
</evidence>
<evidence type="ECO:0000256" key="11">
    <source>
        <dbReference type="PROSITE-ProRule" id="PRU00560"/>
    </source>
</evidence>
<evidence type="ECO:0000256" key="4">
    <source>
        <dbReference type="ARBA" id="ARBA00022806"/>
    </source>
</evidence>
<comment type="catalytic activity">
    <reaction evidence="10">
        <text>ATP + H2O = ADP + phosphate + H(+)</text>
        <dbReference type="Rhea" id="RHEA:13065"/>
        <dbReference type="ChEBI" id="CHEBI:15377"/>
        <dbReference type="ChEBI" id="CHEBI:15378"/>
        <dbReference type="ChEBI" id="CHEBI:30616"/>
        <dbReference type="ChEBI" id="CHEBI:43474"/>
        <dbReference type="ChEBI" id="CHEBI:456216"/>
        <dbReference type="EC" id="5.6.2.4"/>
    </reaction>
</comment>
<dbReference type="PANTHER" id="PTHR11070:SF2">
    <property type="entry name" value="ATP-DEPENDENT DNA HELICASE SRS2"/>
    <property type="match status" value="1"/>
</dbReference>
<dbReference type="EC" id="5.6.2.4" evidence="9"/>
<dbReference type="Gene3D" id="1.10.10.160">
    <property type="match status" value="1"/>
</dbReference>
<dbReference type="GO" id="GO:0004386">
    <property type="term" value="F:helicase activity"/>
    <property type="evidence" value="ECO:0007669"/>
    <property type="project" value="UniProtKB-KW"/>
</dbReference>
<gene>
    <name evidence="14" type="ORF">OW763_09860</name>
</gene>
<evidence type="ECO:0000256" key="3">
    <source>
        <dbReference type="ARBA" id="ARBA00022801"/>
    </source>
</evidence>
<keyword evidence="2 11" id="KW-0547">Nucleotide-binding</keyword>
<keyword evidence="6" id="KW-0238">DNA-binding</keyword>
<dbReference type="Gene3D" id="3.40.50.300">
    <property type="entry name" value="P-loop containing nucleotide triphosphate hydrolases"/>
    <property type="match status" value="3"/>
</dbReference>
<dbReference type="InterPro" id="IPR013986">
    <property type="entry name" value="DExx_box_DNA_helicase_dom_sf"/>
</dbReference>
<dbReference type="EMBL" id="JAPQER010000003">
    <property type="protein sequence ID" value="MCY6484644.1"/>
    <property type="molecule type" value="Genomic_DNA"/>
</dbReference>
<dbReference type="InterPro" id="IPR014017">
    <property type="entry name" value="DNA_helicase_UvrD-like_C"/>
</dbReference>
<evidence type="ECO:0000259" key="12">
    <source>
        <dbReference type="PROSITE" id="PS51198"/>
    </source>
</evidence>
<dbReference type="InterPro" id="IPR027417">
    <property type="entry name" value="P-loop_NTPase"/>
</dbReference>
<dbReference type="PROSITE" id="PS51217">
    <property type="entry name" value="UVRD_HELICASE_CTER"/>
    <property type="match status" value="1"/>
</dbReference>
<evidence type="ECO:0000256" key="10">
    <source>
        <dbReference type="ARBA" id="ARBA00048988"/>
    </source>
</evidence>
<dbReference type="CDD" id="cd17932">
    <property type="entry name" value="DEXQc_UvrD"/>
    <property type="match status" value="1"/>
</dbReference>
<evidence type="ECO:0000256" key="8">
    <source>
        <dbReference type="ARBA" id="ARBA00034617"/>
    </source>
</evidence>
<evidence type="ECO:0000256" key="6">
    <source>
        <dbReference type="ARBA" id="ARBA00023125"/>
    </source>
</evidence>
<dbReference type="Pfam" id="PF00580">
    <property type="entry name" value="UvrD-helicase"/>
    <property type="match status" value="2"/>
</dbReference>
<feature type="domain" description="UvrD-like helicase C-terminal" evidence="13">
    <location>
        <begin position="333"/>
        <end position="600"/>
    </location>
</feature>
<dbReference type="InterPro" id="IPR000212">
    <property type="entry name" value="DNA_helicase_UvrD/REP"/>
</dbReference>
<organism evidence="14 15">
    <name type="scientific">Clostridium aestuarii</name>
    <dbReference type="NCBI Taxonomy" id="338193"/>
    <lineage>
        <taxon>Bacteria</taxon>
        <taxon>Bacillati</taxon>
        <taxon>Bacillota</taxon>
        <taxon>Clostridia</taxon>
        <taxon>Eubacteriales</taxon>
        <taxon>Clostridiaceae</taxon>
        <taxon>Clostridium</taxon>
    </lineage>
</organism>
<dbReference type="Proteomes" id="UP001078443">
    <property type="component" value="Unassembled WGS sequence"/>
</dbReference>
<feature type="domain" description="UvrD-like helicase ATP-binding" evidence="12">
    <location>
        <begin position="23"/>
        <end position="332"/>
    </location>
</feature>
<accession>A0ABT4D083</accession>
<comment type="caution">
    <text evidence="14">The sequence shown here is derived from an EMBL/GenBank/DDBJ whole genome shotgun (WGS) entry which is preliminary data.</text>
</comment>
<protein>
    <recommendedName>
        <fullName evidence="9">DNA 3'-5' helicase</fullName>
        <ecNumber evidence="9">5.6.2.4</ecNumber>
    </recommendedName>
</protein>
<reference evidence="14" key="1">
    <citation type="submission" date="2022-12" db="EMBL/GenBank/DDBJ databases">
        <authorList>
            <person name="Wang J."/>
        </authorList>
    </citation>
    <scope>NUCLEOTIDE SEQUENCE</scope>
    <source>
        <strain evidence="14">HY-45-18</strain>
    </source>
</reference>
<comment type="catalytic activity">
    <reaction evidence="8">
        <text>Couples ATP hydrolysis with the unwinding of duplex DNA by translocating in the 3'-5' direction.</text>
        <dbReference type="EC" id="5.6.2.4"/>
    </reaction>
</comment>
<comment type="similarity">
    <text evidence="1">Belongs to the helicase family. UvrD subfamily.</text>
</comment>
<keyword evidence="7" id="KW-0413">Isomerase</keyword>
<proteinExistence type="inferred from homology"/>
<keyword evidence="5 11" id="KW-0067">ATP-binding</keyword>